<dbReference type="Pfam" id="PF22602">
    <property type="entry name" value="NXF_NTF2"/>
    <property type="match status" value="1"/>
</dbReference>
<evidence type="ECO:0000256" key="4">
    <source>
        <dbReference type="ARBA" id="ARBA00022614"/>
    </source>
</evidence>
<dbReference type="InterPro" id="IPR002075">
    <property type="entry name" value="NTF2_dom"/>
</dbReference>
<keyword evidence="7" id="KW-0539">Nucleus</keyword>
<evidence type="ECO:0000313" key="11">
    <source>
        <dbReference type="RefSeq" id="XP_015601376.1"/>
    </source>
</evidence>
<dbReference type="InterPro" id="IPR005637">
    <property type="entry name" value="TAP_C_dom"/>
</dbReference>
<dbReference type="GeneID" id="112493592"/>
<dbReference type="RefSeq" id="XP_015601380.1">
    <property type="nucleotide sequence ID" value="XM_015745894.1"/>
</dbReference>
<dbReference type="PANTHER" id="PTHR10662:SF22">
    <property type="entry name" value="NUCLEAR RNA EXPORT FACTOR 1"/>
    <property type="match status" value="1"/>
</dbReference>
<dbReference type="RefSeq" id="XP_015601377.1">
    <property type="nucleotide sequence ID" value="XM_015745891.2"/>
</dbReference>
<dbReference type="Pfam" id="PF24048">
    <property type="entry name" value="LRR_NXF1-5"/>
    <property type="match status" value="1"/>
</dbReference>
<dbReference type="SUPFAM" id="SSF46934">
    <property type="entry name" value="UBA-like"/>
    <property type="match status" value="1"/>
</dbReference>
<dbReference type="RefSeq" id="XP_015601381.1">
    <property type="nucleotide sequence ID" value="XM_015745895.1"/>
</dbReference>
<evidence type="ECO:0000256" key="3">
    <source>
        <dbReference type="ARBA" id="ARBA00022448"/>
    </source>
</evidence>
<evidence type="ECO:0000313" key="12">
    <source>
        <dbReference type="RefSeq" id="XP_015601377.1"/>
    </source>
</evidence>
<reference evidence="11 12" key="1">
    <citation type="submission" date="2025-04" db="UniProtKB">
        <authorList>
            <consortium name="RefSeq"/>
        </authorList>
    </citation>
    <scope>IDENTIFICATION</scope>
</reference>
<dbReference type="Pfam" id="PF03943">
    <property type="entry name" value="TAP_C"/>
    <property type="match status" value="1"/>
</dbReference>
<dbReference type="GO" id="GO:0005634">
    <property type="term" value="C:nucleus"/>
    <property type="evidence" value="ECO:0007669"/>
    <property type="project" value="UniProtKB-SubCell"/>
</dbReference>
<proteinExistence type="inferred from homology"/>
<dbReference type="Gene3D" id="1.10.8.10">
    <property type="entry name" value="DNA helicase RuvA subunit, C-terminal domain"/>
    <property type="match status" value="1"/>
</dbReference>
<dbReference type="InterPro" id="IPR032675">
    <property type="entry name" value="LRR_dom_sf"/>
</dbReference>
<dbReference type="PROSITE" id="PS50177">
    <property type="entry name" value="NTF2_DOMAIN"/>
    <property type="match status" value="1"/>
</dbReference>
<dbReference type="CDD" id="cd00531">
    <property type="entry name" value="NTF2_like"/>
    <property type="match status" value="1"/>
</dbReference>
<evidence type="ECO:0000256" key="7">
    <source>
        <dbReference type="ARBA" id="ARBA00023242"/>
    </source>
</evidence>
<evidence type="ECO:0000259" key="9">
    <source>
        <dbReference type="PROSITE" id="PS51281"/>
    </source>
</evidence>
<dbReference type="SUPFAM" id="SSF52058">
    <property type="entry name" value="L domain-like"/>
    <property type="match status" value="1"/>
</dbReference>
<evidence type="ECO:0000259" key="8">
    <source>
        <dbReference type="PROSITE" id="PS50177"/>
    </source>
</evidence>
<dbReference type="AlphaFoldDB" id="A0AAJ7C3X1"/>
<organism evidence="10 14">
    <name type="scientific">Cephus cinctus</name>
    <name type="common">Wheat stem sawfly</name>
    <dbReference type="NCBI Taxonomy" id="211228"/>
    <lineage>
        <taxon>Eukaryota</taxon>
        <taxon>Metazoa</taxon>
        <taxon>Ecdysozoa</taxon>
        <taxon>Arthropoda</taxon>
        <taxon>Hexapoda</taxon>
        <taxon>Insecta</taxon>
        <taxon>Pterygota</taxon>
        <taxon>Neoptera</taxon>
        <taxon>Endopterygota</taxon>
        <taxon>Hymenoptera</taxon>
        <taxon>Cephoidea</taxon>
        <taxon>Cephidae</taxon>
        <taxon>Cephus</taxon>
    </lineage>
</organism>
<dbReference type="SUPFAM" id="SSF54427">
    <property type="entry name" value="NTF2-like"/>
    <property type="match status" value="1"/>
</dbReference>
<dbReference type="InterPro" id="IPR057125">
    <property type="entry name" value="NXF1/2/3/5-like_LRR"/>
</dbReference>
<evidence type="ECO:0000256" key="5">
    <source>
        <dbReference type="ARBA" id="ARBA00022737"/>
    </source>
</evidence>
<comment type="similarity">
    <text evidence="2">Belongs to the NXF family.</text>
</comment>
<dbReference type="InterPro" id="IPR018222">
    <property type="entry name" value="Nuclear_transport_factor_2_euk"/>
</dbReference>
<keyword evidence="10" id="KW-1185">Reference proteome</keyword>
<accession>A0AAJ7C3X1</accession>
<dbReference type="InterPro" id="IPR032710">
    <property type="entry name" value="NTF2-like_dom_sf"/>
</dbReference>
<sequence>MTSTVLGNRTSWEPLRLTHLKPSFNSTDLALASRQDVWHKFIVFDAGKYDKEEVLIAIILACDPEVLLPVMYKVENNNKGTFLTKCTSGVIENLVKQNLSVKLKTGHILKIDIVLGFLGMQDLHLNPHNSITQTLHYKYESVKKILNLDDFQNEKSLGSIYCPISVPRVLLFVLRCAKVGILGNIRETRLPIRELSLRWNGLEGISLFEKFFNYHLTKLDLRHNQITDINSLRYFSEFKITELWLDGNPLCTKYTSPEDYIRGVRNVFRHLQKLDGIVIGVQRKLVPIMQSNYLGDSSRFGLIKQFVRHFFTLYDQDDRIVMKGLYDKNAFYSMTLGSGANYNHKQIAKVFSSNRNLLKFVDYAKCHEFLLQGPEQIISMMRKQPPTTHHLRTFHVDLLNYGESHIAIAVQGVFHFKDFIPPLMTFNRTFILIAKVDNEYNIINDQYHIDMAPPNVTGLDNNSAKLESREAPKISLTVLSPSEKNQLLGFLHELTTMNTAYCQQFLENARWDIRVAINTFMKAYTVNDIPPEAFK</sequence>
<dbReference type="InterPro" id="IPR001611">
    <property type="entry name" value="Leu-rich_rpt"/>
</dbReference>
<evidence type="ECO:0000313" key="10">
    <source>
        <dbReference type="Proteomes" id="UP000694920"/>
    </source>
</evidence>
<keyword evidence="3" id="KW-0813">Transport</keyword>
<dbReference type="PROSITE" id="PS51281">
    <property type="entry name" value="TAP_C"/>
    <property type="match status" value="1"/>
</dbReference>
<feature type="domain" description="TAP-C" evidence="9">
    <location>
        <begin position="482"/>
        <end position="535"/>
    </location>
</feature>
<evidence type="ECO:0000256" key="6">
    <source>
        <dbReference type="ARBA" id="ARBA00022816"/>
    </source>
</evidence>
<comment type="subcellular location">
    <subcellularLocation>
        <location evidence="1">Nucleus</location>
    </subcellularLocation>
</comment>
<keyword evidence="6" id="KW-0509">mRNA transport</keyword>
<dbReference type="InterPro" id="IPR030217">
    <property type="entry name" value="NXF_fam"/>
</dbReference>
<keyword evidence="4" id="KW-0433">Leucine-rich repeat</keyword>
<dbReference type="GO" id="GO:0003723">
    <property type="term" value="F:RNA binding"/>
    <property type="evidence" value="ECO:0007669"/>
    <property type="project" value="TreeGrafter"/>
</dbReference>
<evidence type="ECO:0000313" key="13">
    <source>
        <dbReference type="RefSeq" id="XP_015601380.1"/>
    </source>
</evidence>
<dbReference type="GO" id="GO:0016973">
    <property type="term" value="P:poly(A)+ mRNA export from nucleus"/>
    <property type="evidence" value="ECO:0007669"/>
    <property type="project" value="TreeGrafter"/>
</dbReference>
<dbReference type="KEGG" id="ccin:112493592"/>
<name>A0AAJ7C3X1_CEPCN</name>
<dbReference type="Gene3D" id="3.80.10.10">
    <property type="entry name" value="Ribonuclease Inhibitor"/>
    <property type="match status" value="1"/>
</dbReference>
<dbReference type="PANTHER" id="PTHR10662">
    <property type="entry name" value="NUCLEAR RNA EXPORT FACTOR"/>
    <property type="match status" value="1"/>
</dbReference>
<keyword evidence="5" id="KW-0677">Repeat</keyword>
<dbReference type="Gene3D" id="3.10.450.50">
    <property type="match status" value="1"/>
</dbReference>
<dbReference type="InterPro" id="IPR009060">
    <property type="entry name" value="UBA-like_sf"/>
</dbReference>
<evidence type="ECO:0000313" key="14">
    <source>
        <dbReference type="RefSeq" id="XP_015601381.1"/>
    </source>
</evidence>
<dbReference type="Proteomes" id="UP000694920">
    <property type="component" value="Unplaced"/>
</dbReference>
<dbReference type="SMART" id="SM00804">
    <property type="entry name" value="TAP_C"/>
    <property type="match status" value="1"/>
</dbReference>
<evidence type="ECO:0000256" key="1">
    <source>
        <dbReference type="ARBA" id="ARBA00004123"/>
    </source>
</evidence>
<evidence type="ECO:0000256" key="2">
    <source>
        <dbReference type="ARBA" id="ARBA00009285"/>
    </source>
</evidence>
<feature type="domain" description="NTF2" evidence="8">
    <location>
        <begin position="302"/>
        <end position="449"/>
    </location>
</feature>
<dbReference type="PROSITE" id="PS51450">
    <property type="entry name" value="LRR"/>
    <property type="match status" value="1"/>
</dbReference>
<dbReference type="RefSeq" id="XP_015601376.1">
    <property type="nucleotide sequence ID" value="XM_015745890.1"/>
</dbReference>
<protein>
    <submittedName>
        <fullName evidence="11 12">Nuclear RNA export factor 2-like</fullName>
    </submittedName>
</protein>
<gene>
    <name evidence="11 12 13 14" type="primary">LOC112493592</name>
</gene>